<protein>
    <submittedName>
        <fullName evidence="1">Uncharacterized protein</fullName>
    </submittedName>
</protein>
<proteinExistence type="predicted"/>
<reference evidence="1" key="2">
    <citation type="journal article" date="2015" name="Fish Shellfish Immunol.">
        <title>Early steps in the European eel (Anguilla anguilla)-Vibrio vulnificus interaction in the gills: Role of the RtxA13 toxin.</title>
        <authorList>
            <person name="Callol A."/>
            <person name="Pajuelo D."/>
            <person name="Ebbesson L."/>
            <person name="Teles M."/>
            <person name="MacKenzie S."/>
            <person name="Amaro C."/>
        </authorList>
    </citation>
    <scope>NUCLEOTIDE SEQUENCE</scope>
</reference>
<dbReference type="EMBL" id="GBXM01078384">
    <property type="protein sequence ID" value="JAH30193.1"/>
    <property type="molecule type" value="Transcribed_RNA"/>
</dbReference>
<name>A0A0E9RP95_ANGAN</name>
<sequence>MADFMQTMLLRQNFSVK</sequence>
<organism evidence="1">
    <name type="scientific">Anguilla anguilla</name>
    <name type="common">European freshwater eel</name>
    <name type="synonym">Muraena anguilla</name>
    <dbReference type="NCBI Taxonomy" id="7936"/>
    <lineage>
        <taxon>Eukaryota</taxon>
        <taxon>Metazoa</taxon>
        <taxon>Chordata</taxon>
        <taxon>Craniata</taxon>
        <taxon>Vertebrata</taxon>
        <taxon>Euteleostomi</taxon>
        <taxon>Actinopterygii</taxon>
        <taxon>Neopterygii</taxon>
        <taxon>Teleostei</taxon>
        <taxon>Anguilliformes</taxon>
        <taxon>Anguillidae</taxon>
        <taxon>Anguilla</taxon>
    </lineage>
</organism>
<evidence type="ECO:0000313" key="1">
    <source>
        <dbReference type="EMBL" id="JAH30193.1"/>
    </source>
</evidence>
<dbReference type="AlphaFoldDB" id="A0A0E9RP95"/>
<accession>A0A0E9RP95</accession>
<reference evidence="1" key="1">
    <citation type="submission" date="2014-11" db="EMBL/GenBank/DDBJ databases">
        <authorList>
            <person name="Amaro Gonzalez C."/>
        </authorList>
    </citation>
    <scope>NUCLEOTIDE SEQUENCE</scope>
</reference>